<keyword evidence="3" id="KW-1003">Cell membrane</keyword>
<dbReference type="Gene3D" id="1.20.1250.20">
    <property type="entry name" value="MFS general substrate transporter like domains"/>
    <property type="match status" value="1"/>
</dbReference>
<evidence type="ECO:0000256" key="3">
    <source>
        <dbReference type="ARBA" id="ARBA00022475"/>
    </source>
</evidence>
<dbReference type="InterPro" id="IPR011701">
    <property type="entry name" value="MFS"/>
</dbReference>
<evidence type="ECO:0000256" key="6">
    <source>
        <dbReference type="ARBA" id="ARBA00023136"/>
    </source>
</evidence>
<feature type="transmembrane region" description="Helical" evidence="7">
    <location>
        <begin position="445"/>
        <end position="469"/>
    </location>
</feature>
<feature type="transmembrane region" description="Helical" evidence="7">
    <location>
        <begin position="104"/>
        <end position="125"/>
    </location>
</feature>
<feature type="transmembrane region" description="Helical" evidence="7">
    <location>
        <begin position="165"/>
        <end position="192"/>
    </location>
</feature>
<evidence type="ECO:0000313" key="9">
    <source>
        <dbReference type="EMBL" id="QNQ90977.1"/>
    </source>
</evidence>
<gene>
    <name evidence="9" type="ORF">GP475_10300</name>
</gene>
<keyword evidence="5 7" id="KW-1133">Transmembrane helix</keyword>
<feature type="transmembrane region" description="Helical" evidence="7">
    <location>
        <begin position="204"/>
        <end position="222"/>
    </location>
</feature>
<evidence type="ECO:0000256" key="7">
    <source>
        <dbReference type="SAM" id="Phobius"/>
    </source>
</evidence>
<evidence type="ECO:0000256" key="5">
    <source>
        <dbReference type="ARBA" id="ARBA00022989"/>
    </source>
</evidence>
<evidence type="ECO:0000256" key="2">
    <source>
        <dbReference type="ARBA" id="ARBA00022448"/>
    </source>
</evidence>
<feature type="transmembrane region" description="Helical" evidence="7">
    <location>
        <begin position="266"/>
        <end position="284"/>
    </location>
</feature>
<dbReference type="GO" id="GO:0022857">
    <property type="term" value="F:transmembrane transporter activity"/>
    <property type="evidence" value="ECO:0007669"/>
    <property type="project" value="InterPro"/>
</dbReference>
<keyword evidence="10" id="KW-1185">Reference proteome</keyword>
<evidence type="ECO:0000313" key="10">
    <source>
        <dbReference type="Proteomes" id="UP000516320"/>
    </source>
</evidence>
<feature type="domain" description="Major facilitator superfamily (MFS) profile" evidence="8">
    <location>
        <begin position="13"/>
        <end position="470"/>
    </location>
</feature>
<evidence type="ECO:0000259" key="8">
    <source>
        <dbReference type="PROSITE" id="PS50850"/>
    </source>
</evidence>
<feature type="transmembrane region" description="Helical" evidence="7">
    <location>
        <begin position="404"/>
        <end position="425"/>
    </location>
</feature>
<dbReference type="PANTHER" id="PTHR42718">
    <property type="entry name" value="MAJOR FACILITATOR SUPERFAMILY MULTIDRUG TRANSPORTER MFSC"/>
    <property type="match status" value="1"/>
</dbReference>
<dbReference type="SUPFAM" id="SSF103473">
    <property type="entry name" value="MFS general substrate transporter"/>
    <property type="match status" value="1"/>
</dbReference>
<dbReference type="CDD" id="cd17321">
    <property type="entry name" value="MFS_MMR_MDR_like"/>
    <property type="match status" value="1"/>
</dbReference>
<feature type="transmembrane region" description="Helical" evidence="7">
    <location>
        <begin position="78"/>
        <end position="98"/>
    </location>
</feature>
<reference evidence="9 10" key="1">
    <citation type="submission" date="2019-12" db="EMBL/GenBank/DDBJ databases">
        <title>Corynebacterium sp. nov., isolated from feces of the Anser Albifrons in China.</title>
        <authorList>
            <person name="Liu Q."/>
        </authorList>
    </citation>
    <scope>NUCLEOTIDE SEQUENCE [LARGE SCALE GENOMIC DNA]</scope>
    <source>
        <strain evidence="9 10">4H37-19</strain>
    </source>
</reference>
<dbReference type="AlphaFoldDB" id="A0A7H0SR02"/>
<proteinExistence type="predicted"/>
<sequence length="493" mass="51938">MGSDTTNTQRWLFLAIISVGLFLVGADNSILYTALPTLERELSATALEGLWMINAYPLVLCGLLLGTGTLGDRIGHRLMFLIGVLVFGLASFFAAFASNAWLLIAARACLGVGAATMMPASLALIQITFLNEQQRNTAIGIWGSVGAVGAATGPLLGGLLLQNFWWGSVFLINVPVAIGVFFATIAIAPANVANPSRHWDLPSSLYAMLAMVGAVMLIKETAHNHRQLWVIVVSLLATILGGWAFSSRQKKLTTPLLSLDIFRNRMFSGGVLTAGAAMFCLSGIELTTTQRFQLIGGYTPLEAGLLVALVALSCVPASVLGGANLHRIGFLPLISGGFVLLASGLGLALWAFQDNHQFWFFLALVAVGLGAGSVMSVSSTAIIGSASPSKAGMASAVEAVSYEFGTLLAVAILGSLTPLFYRLFAPPELSEPYASDPRSAAAYDTGYFVIIALVIIVALIAAIITAWCFRTNPKRAYVPEGVLLCDAASGKKF</sequence>
<evidence type="ECO:0000256" key="4">
    <source>
        <dbReference type="ARBA" id="ARBA00022692"/>
    </source>
</evidence>
<feature type="transmembrane region" description="Helical" evidence="7">
    <location>
        <begin position="137"/>
        <end position="159"/>
    </location>
</feature>
<dbReference type="KEGG" id="cpoy:GP475_10300"/>
<comment type="subcellular location">
    <subcellularLocation>
        <location evidence="1">Cell membrane</location>
        <topology evidence="1">Multi-pass membrane protein</topology>
    </subcellularLocation>
</comment>
<feature type="transmembrane region" description="Helical" evidence="7">
    <location>
        <begin position="330"/>
        <end position="352"/>
    </location>
</feature>
<dbReference type="Pfam" id="PF07690">
    <property type="entry name" value="MFS_1"/>
    <property type="match status" value="2"/>
</dbReference>
<dbReference type="EMBL" id="CP046884">
    <property type="protein sequence ID" value="QNQ90977.1"/>
    <property type="molecule type" value="Genomic_DNA"/>
</dbReference>
<keyword evidence="6 7" id="KW-0472">Membrane</keyword>
<feature type="transmembrane region" description="Helical" evidence="7">
    <location>
        <begin position="304"/>
        <end position="323"/>
    </location>
</feature>
<feature type="transmembrane region" description="Helical" evidence="7">
    <location>
        <begin position="51"/>
        <end position="71"/>
    </location>
</feature>
<dbReference type="InterPro" id="IPR020846">
    <property type="entry name" value="MFS_dom"/>
</dbReference>
<feature type="transmembrane region" description="Helical" evidence="7">
    <location>
        <begin position="358"/>
        <end position="383"/>
    </location>
</feature>
<dbReference type="Proteomes" id="UP000516320">
    <property type="component" value="Chromosome"/>
</dbReference>
<dbReference type="GO" id="GO:0005886">
    <property type="term" value="C:plasma membrane"/>
    <property type="evidence" value="ECO:0007669"/>
    <property type="project" value="UniProtKB-SubCell"/>
</dbReference>
<accession>A0A7H0SR02</accession>
<organism evidence="9 10">
    <name type="scientific">Corynebacterium poyangense</name>
    <dbReference type="NCBI Taxonomy" id="2684405"/>
    <lineage>
        <taxon>Bacteria</taxon>
        <taxon>Bacillati</taxon>
        <taxon>Actinomycetota</taxon>
        <taxon>Actinomycetes</taxon>
        <taxon>Mycobacteriales</taxon>
        <taxon>Corynebacteriaceae</taxon>
        <taxon>Corynebacterium</taxon>
    </lineage>
</organism>
<dbReference type="PANTHER" id="PTHR42718:SF47">
    <property type="entry name" value="METHYL VIOLOGEN RESISTANCE PROTEIN SMVA"/>
    <property type="match status" value="1"/>
</dbReference>
<dbReference type="InterPro" id="IPR036259">
    <property type="entry name" value="MFS_trans_sf"/>
</dbReference>
<dbReference type="Gene3D" id="1.20.1720.10">
    <property type="entry name" value="Multidrug resistance protein D"/>
    <property type="match status" value="1"/>
</dbReference>
<dbReference type="PROSITE" id="PS50850">
    <property type="entry name" value="MFS"/>
    <property type="match status" value="1"/>
</dbReference>
<dbReference type="RefSeq" id="WP_187974286.1">
    <property type="nucleotide sequence ID" value="NZ_CP046884.1"/>
</dbReference>
<protein>
    <submittedName>
        <fullName evidence="9">MFS transporter</fullName>
    </submittedName>
</protein>
<evidence type="ECO:0000256" key="1">
    <source>
        <dbReference type="ARBA" id="ARBA00004651"/>
    </source>
</evidence>
<keyword evidence="4 7" id="KW-0812">Transmembrane</keyword>
<keyword evidence="2" id="KW-0813">Transport</keyword>
<name>A0A7H0SR02_9CORY</name>
<feature type="transmembrane region" description="Helical" evidence="7">
    <location>
        <begin position="228"/>
        <end position="245"/>
    </location>
</feature>
<feature type="transmembrane region" description="Helical" evidence="7">
    <location>
        <begin position="12"/>
        <end position="31"/>
    </location>
</feature>